<reference evidence="1" key="1">
    <citation type="journal article" date="2021" name="Proc. Natl. Acad. Sci. U.S.A.">
        <title>A Catalog of Tens of Thousands of Viruses from Human Metagenomes Reveals Hidden Associations with Chronic Diseases.</title>
        <authorList>
            <person name="Tisza M.J."/>
            <person name="Buck C.B."/>
        </authorList>
    </citation>
    <scope>NUCLEOTIDE SEQUENCE</scope>
    <source>
        <strain evidence="1">CtWf32</strain>
    </source>
</reference>
<protein>
    <submittedName>
        <fullName evidence="1">Uncharacterized protein</fullName>
    </submittedName>
</protein>
<name>A0A8S5SV51_9CAUD</name>
<sequence length="33" mass="3849">MVRPLRPLERVPLRLLVGMVLLRRQVSVPKRLG</sequence>
<proteinExistence type="predicted"/>
<evidence type="ECO:0000313" key="1">
    <source>
        <dbReference type="EMBL" id="DAF54551.1"/>
    </source>
</evidence>
<accession>A0A8S5SV51</accession>
<organism evidence="1">
    <name type="scientific">Siphoviridae sp. ctWf32</name>
    <dbReference type="NCBI Taxonomy" id="2827884"/>
    <lineage>
        <taxon>Viruses</taxon>
        <taxon>Duplodnaviria</taxon>
        <taxon>Heunggongvirae</taxon>
        <taxon>Uroviricota</taxon>
        <taxon>Caudoviricetes</taxon>
    </lineage>
</organism>
<dbReference type="EMBL" id="BK032680">
    <property type="protein sequence ID" value="DAF54551.1"/>
    <property type="molecule type" value="Genomic_DNA"/>
</dbReference>